<sequence>MADRIRKRKNRDGSSTQRRRRLAEFSSSSGFLMPKCSYCHEHGLDCHVSGTSNRCGPCNRVNRPSCDVWGLDPGTCRVLLGRSLAVG</sequence>
<evidence type="ECO:0000313" key="2">
    <source>
        <dbReference type="EMBL" id="KAK4129728.1"/>
    </source>
</evidence>
<name>A0AAN6Z9M3_9PEZI</name>
<reference evidence="2" key="1">
    <citation type="journal article" date="2023" name="Mol. Phylogenet. Evol.">
        <title>Genome-scale phylogeny and comparative genomics of the fungal order Sordariales.</title>
        <authorList>
            <person name="Hensen N."/>
            <person name="Bonometti L."/>
            <person name="Westerberg I."/>
            <person name="Brannstrom I.O."/>
            <person name="Guillou S."/>
            <person name="Cros-Aarteil S."/>
            <person name="Calhoun S."/>
            <person name="Haridas S."/>
            <person name="Kuo A."/>
            <person name="Mondo S."/>
            <person name="Pangilinan J."/>
            <person name="Riley R."/>
            <person name="LaButti K."/>
            <person name="Andreopoulos B."/>
            <person name="Lipzen A."/>
            <person name="Chen C."/>
            <person name="Yan M."/>
            <person name="Daum C."/>
            <person name="Ng V."/>
            <person name="Clum A."/>
            <person name="Steindorff A."/>
            <person name="Ohm R.A."/>
            <person name="Martin F."/>
            <person name="Silar P."/>
            <person name="Natvig D.O."/>
            <person name="Lalanne C."/>
            <person name="Gautier V."/>
            <person name="Ament-Velasquez S.L."/>
            <person name="Kruys A."/>
            <person name="Hutchinson M.I."/>
            <person name="Powell A.J."/>
            <person name="Barry K."/>
            <person name="Miller A.N."/>
            <person name="Grigoriev I.V."/>
            <person name="Debuchy R."/>
            <person name="Gladieux P."/>
            <person name="Hiltunen Thoren M."/>
            <person name="Johannesson H."/>
        </authorList>
    </citation>
    <scope>NUCLEOTIDE SEQUENCE</scope>
    <source>
        <strain evidence="2">CBS 731.68</strain>
    </source>
</reference>
<protein>
    <submittedName>
        <fullName evidence="2">Uncharacterized protein</fullName>
    </submittedName>
</protein>
<dbReference type="AlphaFoldDB" id="A0AAN6Z9M3"/>
<dbReference type="RefSeq" id="XP_062653499.1">
    <property type="nucleotide sequence ID" value="XM_062791960.1"/>
</dbReference>
<proteinExistence type="predicted"/>
<accession>A0AAN6Z9M3</accession>
<dbReference type="GeneID" id="87828729"/>
<feature type="compositionally biased region" description="Basic residues" evidence="1">
    <location>
        <begin position="1"/>
        <end position="10"/>
    </location>
</feature>
<comment type="caution">
    <text evidence="2">The sequence shown here is derived from an EMBL/GenBank/DDBJ whole genome shotgun (WGS) entry which is preliminary data.</text>
</comment>
<evidence type="ECO:0000313" key="3">
    <source>
        <dbReference type="Proteomes" id="UP001302602"/>
    </source>
</evidence>
<gene>
    <name evidence="2" type="ORF">N657DRAFT_640395</name>
</gene>
<dbReference type="EMBL" id="MU853223">
    <property type="protein sequence ID" value="KAK4129728.1"/>
    <property type="molecule type" value="Genomic_DNA"/>
</dbReference>
<reference evidence="2" key="2">
    <citation type="submission" date="2023-05" db="EMBL/GenBank/DDBJ databases">
        <authorList>
            <consortium name="Lawrence Berkeley National Laboratory"/>
            <person name="Steindorff A."/>
            <person name="Hensen N."/>
            <person name="Bonometti L."/>
            <person name="Westerberg I."/>
            <person name="Brannstrom I.O."/>
            <person name="Guillou S."/>
            <person name="Cros-Aarteil S."/>
            <person name="Calhoun S."/>
            <person name="Haridas S."/>
            <person name="Kuo A."/>
            <person name="Mondo S."/>
            <person name="Pangilinan J."/>
            <person name="Riley R."/>
            <person name="Labutti K."/>
            <person name="Andreopoulos B."/>
            <person name="Lipzen A."/>
            <person name="Chen C."/>
            <person name="Yanf M."/>
            <person name="Daum C."/>
            <person name="Ng V."/>
            <person name="Clum A."/>
            <person name="Ohm R."/>
            <person name="Martin F."/>
            <person name="Silar P."/>
            <person name="Natvig D."/>
            <person name="Lalanne C."/>
            <person name="Gautier V."/>
            <person name="Ament-Velasquez S.L."/>
            <person name="Kruys A."/>
            <person name="Hutchinson M.I."/>
            <person name="Powell A.J."/>
            <person name="Barry K."/>
            <person name="Miller A.N."/>
            <person name="Grigoriev I.V."/>
            <person name="Debuchy R."/>
            <person name="Gladieux P."/>
            <person name="Thoren M.H."/>
            <person name="Johannesson H."/>
        </authorList>
    </citation>
    <scope>NUCLEOTIDE SEQUENCE</scope>
    <source>
        <strain evidence="2">CBS 731.68</strain>
    </source>
</reference>
<dbReference type="Proteomes" id="UP001302602">
    <property type="component" value="Unassembled WGS sequence"/>
</dbReference>
<keyword evidence="3" id="KW-1185">Reference proteome</keyword>
<feature type="region of interest" description="Disordered" evidence="1">
    <location>
        <begin position="1"/>
        <end position="22"/>
    </location>
</feature>
<organism evidence="2 3">
    <name type="scientific">Parathielavia appendiculata</name>
    <dbReference type="NCBI Taxonomy" id="2587402"/>
    <lineage>
        <taxon>Eukaryota</taxon>
        <taxon>Fungi</taxon>
        <taxon>Dikarya</taxon>
        <taxon>Ascomycota</taxon>
        <taxon>Pezizomycotina</taxon>
        <taxon>Sordariomycetes</taxon>
        <taxon>Sordariomycetidae</taxon>
        <taxon>Sordariales</taxon>
        <taxon>Chaetomiaceae</taxon>
        <taxon>Parathielavia</taxon>
    </lineage>
</organism>
<evidence type="ECO:0000256" key="1">
    <source>
        <dbReference type="SAM" id="MobiDB-lite"/>
    </source>
</evidence>